<dbReference type="EMBL" id="UZAL01011425">
    <property type="protein sequence ID" value="VDP05180.1"/>
    <property type="molecule type" value="Genomic_DNA"/>
</dbReference>
<keyword evidence="2" id="KW-1185">Reference proteome</keyword>
<gene>
    <name evidence="1" type="ORF">SMTD_LOCUS4302</name>
</gene>
<dbReference type="Proteomes" id="UP000269396">
    <property type="component" value="Unassembled WGS sequence"/>
</dbReference>
<evidence type="ECO:0000313" key="1">
    <source>
        <dbReference type="EMBL" id="VDP05180.1"/>
    </source>
</evidence>
<name>A0A183NQB6_9TREM</name>
<evidence type="ECO:0000313" key="2">
    <source>
        <dbReference type="Proteomes" id="UP000269396"/>
    </source>
</evidence>
<proteinExistence type="predicted"/>
<organism evidence="1 2">
    <name type="scientific">Schistosoma mattheei</name>
    <dbReference type="NCBI Taxonomy" id="31246"/>
    <lineage>
        <taxon>Eukaryota</taxon>
        <taxon>Metazoa</taxon>
        <taxon>Spiralia</taxon>
        <taxon>Lophotrochozoa</taxon>
        <taxon>Platyhelminthes</taxon>
        <taxon>Trematoda</taxon>
        <taxon>Digenea</taxon>
        <taxon>Strigeidida</taxon>
        <taxon>Schistosomatoidea</taxon>
        <taxon>Schistosomatidae</taxon>
        <taxon>Schistosoma</taxon>
    </lineage>
</organism>
<dbReference type="AlphaFoldDB" id="A0A183NQB6"/>
<reference evidence="1 2" key="1">
    <citation type="submission" date="2018-11" db="EMBL/GenBank/DDBJ databases">
        <authorList>
            <consortium name="Pathogen Informatics"/>
        </authorList>
    </citation>
    <scope>NUCLEOTIDE SEQUENCE [LARGE SCALE GENOMIC DNA]</scope>
    <source>
        <strain>Denwood</strain>
        <strain evidence="2">Zambia</strain>
    </source>
</reference>
<accession>A0A183NQB6</accession>
<sequence length="47" mass="4941">MLNCLLFKSSEVDLTSLTSVSCQRFKLVTESIREAGSIGGSPSSSSS</sequence>
<protein>
    <submittedName>
        <fullName evidence="1">Uncharacterized protein</fullName>
    </submittedName>
</protein>